<proteinExistence type="predicted"/>
<dbReference type="Gene3D" id="1.10.357.10">
    <property type="entry name" value="Tetracycline Repressor, domain 2"/>
    <property type="match status" value="1"/>
</dbReference>
<sequence>MSTTTISTRKTIIFREAAHLFREKGYSGSTLRELAKRAGVKGGSIYHHFNSKQEILFMIMEYTMTNLITKVSREIEGVESPLAKLRSAIRVHVEYHTVDADETYVADAELRSLDVTNYKKIVKMRDRYERLYKDMLQEGIEKGELVVDNVTISSRALLQMCTGISYWYNPEGPLSIKEIADSYVDLFFHGVCGNVAN</sequence>
<keyword evidence="1" id="KW-0805">Transcription regulation</keyword>
<dbReference type="GO" id="GO:0003677">
    <property type="term" value="F:DNA binding"/>
    <property type="evidence" value="ECO:0007669"/>
    <property type="project" value="UniProtKB-UniRule"/>
</dbReference>
<dbReference type="Gene3D" id="1.10.10.60">
    <property type="entry name" value="Homeodomain-like"/>
    <property type="match status" value="1"/>
</dbReference>
<dbReference type="InterPro" id="IPR009057">
    <property type="entry name" value="Homeodomain-like_sf"/>
</dbReference>
<dbReference type="Proteomes" id="UP000198870">
    <property type="component" value="Unassembled WGS sequence"/>
</dbReference>
<dbReference type="STRING" id="419481.SAMN05216233_11560"/>
<reference evidence="6 7" key="1">
    <citation type="submission" date="2016-10" db="EMBL/GenBank/DDBJ databases">
        <authorList>
            <person name="de Groot N.N."/>
        </authorList>
    </citation>
    <scope>NUCLEOTIDE SEQUENCE [LARGE SCALE GENOMIC DNA]</scope>
    <source>
        <strain evidence="6 7">AA1</strain>
    </source>
</reference>
<dbReference type="Pfam" id="PF00440">
    <property type="entry name" value="TetR_N"/>
    <property type="match status" value="1"/>
</dbReference>
<evidence type="ECO:0000256" key="1">
    <source>
        <dbReference type="ARBA" id="ARBA00023015"/>
    </source>
</evidence>
<keyword evidence="7" id="KW-1185">Reference proteome</keyword>
<evidence type="ECO:0000313" key="6">
    <source>
        <dbReference type="EMBL" id="SCY65941.1"/>
    </source>
</evidence>
<dbReference type="PROSITE" id="PS50977">
    <property type="entry name" value="HTH_TETR_2"/>
    <property type="match status" value="1"/>
</dbReference>
<feature type="domain" description="HTH tetR-type" evidence="5">
    <location>
        <begin position="7"/>
        <end position="67"/>
    </location>
</feature>
<dbReference type="OrthoDB" id="9814200at2"/>
<dbReference type="EMBL" id="FMUX01000015">
    <property type="protein sequence ID" value="SCY65941.1"/>
    <property type="molecule type" value="Genomic_DNA"/>
</dbReference>
<dbReference type="InterPro" id="IPR001647">
    <property type="entry name" value="HTH_TetR"/>
</dbReference>
<dbReference type="RefSeq" id="WP_092212755.1">
    <property type="nucleotide sequence ID" value="NZ_FMUX01000015.1"/>
</dbReference>
<evidence type="ECO:0000256" key="2">
    <source>
        <dbReference type="ARBA" id="ARBA00023125"/>
    </source>
</evidence>
<evidence type="ECO:0000313" key="7">
    <source>
        <dbReference type="Proteomes" id="UP000198870"/>
    </source>
</evidence>
<dbReference type="PANTHER" id="PTHR47506">
    <property type="entry name" value="TRANSCRIPTIONAL REGULATORY PROTEIN"/>
    <property type="match status" value="1"/>
</dbReference>
<feature type="DNA-binding region" description="H-T-H motif" evidence="4">
    <location>
        <begin position="30"/>
        <end position="49"/>
    </location>
</feature>
<dbReference type="InterPro" id="IPR036271">
    <property type="entry name" value="Tet_transcr_reg_TetR-rel_C_sf"/>
</dbReference>
<gene>
    <name evidence="6" type="ORF">SAMN05216233_11560</name>
</gene>
<protein>
    <submittedName>
        <fullName evidence="6">Transcriptional regulator, TetR family</fullName>
    </submittedName>
</protein>
<dbReference type="SUPFAM" id="SSF46689">
    <property type="entry name" value="Homeodomain-like"/>
    <property type="match status" value="1"/>
</dbReference>
<dbReference type="Pfam" id="PF17932">
    <property type="entry name" value="TetR_C_24"/>
    <property type="match status" value="1"/>
</dbReference>
<dbReference type="SUPFAM" id="SSF48498">
    <property type="entry name" value="Tetracyclin repressor-like, C-terminal domain"/>
    <property type="match status" value="1"/>
</dbReference>
<dbReference type="InterPro" id="IPR041490">
    <property type="entry name" value="KstR2_TetR_C"/>
</dbReference>
<keyword evidence="2 4" id="KW-0238">DNA-binding</keyword>
<dbReference type="PANTHER" id="PTHR47506:SF6">
    <property type="entry name" value="HTH-TYPE TRANSCRIPTIONAL REPRESSOR NEMR"/>
    <property type="match status" value="1"/>
</dbReference>
<dbReference type="AlphaFoldDB" id="A0A1G5HQI8"/>
<evidence type="ECO:0000259" key="5">
    <source>
        <dbReference type="PROSITE" id="PS50977"/>
    </source>
</evidence>
<evidence type="ECO:0000256" key="3">
    <source>
        <dbReference type="ARBA" id="ARBA00023163"/>
    </source>
</evidence>
<keyword evidence="3" id="KW-0804">Transcription</keyword>
<name>A0A1G5HQI8_9BACT</name>
<evidence type="ECO:0000256" key="4">
    <source>
        <dbReference type="PROSITE-ProRule" id="PRU00335"/>
    </source>
</evidence>
<organism evidence="6 7">
    <name type="scientific">Desulfoluna spongiiphila</name>
    <dbReference type="NCBI Taxonomy" id="419481"/>
    <lineage>
        <taxon>Bacteria</taxon>
        <taxon>Pseudomonadati</taxon>
        <taxon>Thermodesulfobacteriota</taxon>
        <taxon>Desulfobacteria</taxon>
        <taxon>Desulfobacterales</taxon>
        <taxon>Desulfolunaceae</taxon>
        <taxon>Desulfoluna</taxon>
    </lineage>
</organism>
<dbReference type="PRINTS" id="PR00455">
    <property type="entry name" value="HTHTETR"/>
</dbReference>
<accession>A0A1G5HQI8</accession>